<dbReference type="RefSeq" id="XP_016635232.1">
    <property type="nucleotide sequence ID" value="XM_016773175.1"/>
</dbReference>
<dbReference type="EMBL" id="KN848065">
    <property type="protein sequence ID" value="KIY01110.1"/>
    <property type="molecule type" value="Genomic_DNA"/>
</dbReference>
<evidence type="ECO:0000259" key="7">
    <source>
        <dbReference type="Pfam" id="PF22725"/>
    </source>
</evidence>
<dbReference type="InterPro" id="IPR036291">
    <property type="entry name" value="NAD(P)-bd_dom_sf"/>
</dbReference>
<dbReference type="InterPro" id="IPR055170">
    <property type="entry name" value="GFO_IDH_MocA-like_dom"/>
</dbReference>
<dbReference type="STRING" id="1442371.A0A0D2KD26"/>
<dbReference type="EC" id="1.1.1.179" evidence="3"/>
<dbReference type="VEuPathDB" id="FungiDB:Z520_02662"/>
<dbReference type="PANTHER" id="PTHR22604">
    <property type="entry name" value="OXIDOREDUCTASES"/>
    <property type="match status" value="1"/>
</dbReference>
<gene>
    <name evidence="8" type="ORF">Z520_02662</name>
</gene>
<comment type="similarity">
    <text evidence="1">Belongs to the Gfo/Idh/MocA family.</text>
</comment>
<accession>A0A0D2KD26</accession>
<sequence>MNLIATGDIAKTFAKDILLDPVTRGTSDVVHVITGIASSSSVESAKRFYAGVVQPRQSSSIDCSTYGSYKELVEDPAVDLVYISTPHSHHFQNCMLALNHKKAVLCEKPIAVNARQARKLHEVAKEKEVFLMEAMWTRFLPLSVVIRQLINDRVIGDMLRVYVNNSIGTAVETLDKSHRYLNLALAGGALLDIGVYPLTWLFQTLYHTQDPDLRSPPSAISSLVEFHESSGTDQMVSLIMRFSMPSNSRLKVAHGIASTSMVLPDTEARGGPTVHIYGLEGEIQVWGPAHRAQSIKVIPKPGHGQPWERSFPIPAQGHGMFWEADEAARCWLAGKLECPGIPWDESALVMDVADEIRRQVKIVYPDEIETTEYPVQLGARLS</sequence>
<organism evidence="8 9">
    <name type="scientific">Fonsecaea multimorphosa CBS 102226</name>
    <dbReference type="NCBI Taxonomy" id="1442371"/>
    <lineage>
        <taxon>Eukaryota</taxon>
        <taxon>Fungi</taxon>
        <taxon>Dikarya</taxon>
        <taxon>Ascomycota</taxon>
        <taxon>Pezizomycotina</taxon>
        <taxon>Eurotiomycetes</taxon>
        <taxon>Chaetothyriomycetidae</taxon>
        <taxon>Chaetothyriales</taxon>
        <taxon>Herpotrichiellaceae</taxon>
        <taxon>Fonsecaea</taxon>
    </lineage>
</organism>
<evidence type="ECO:0000313" key="9">
    <source>
        <dbReference type="Proteomes" id="UP000053411"/>
    </source>
</evidence>
<evidence type="ECO:0000256" key="2">
    <source>
        <dbReference type="ARBA" id="ARBA00023002"/>
    </source>
</evidence>
<protein>
    <recommendedName>
        <fullName evidence="3">D-xylose 1-dehydrogenase (NADP(+), D-xylono-1,5-lactone-forming)</fullName>
        <ecNumber evidence="3">1.1.1.179</ecNumber>
    </recommendedName>
    <alternativeName>
        <fullName evidence="4">D-xylose-NADP dehydrogenase</fullName>
    </alternativeName>
</protein>
<keyword evidence="2" id="KW-0560">Oxidoreductase</keyword>
<dbReference type="Gene3D" id="3.40.50.720">
    <property type="entry name" value="NAD(P)-binding Rossmann-like Domain"/>
    <property type="match status" value="1"/>
</dbReference>
<dbReference type="InterPro" id="IPR000683">
    <property type="entry name" value="Gfo/Idh/MocA-like_OxRdtase_N"/>
</dbReference>
<evidence type="ECO:0000256" key="4">
    <source>
        <dbReference type="ARBA" id="ARBA00042988"/>
    </source>
</evidence>
<dbReference type="Pfam" id="PF22725">
    <property type="entry name" value="GFO_IDH_MocA_C3"/>
    <property type="match status" value="1"/>
</dbReference>
<dbReference type="GO" id="GO:0047837">
    <property type="term" value="F:D-xylose 1-dehydrogenase (NADP+) activity"/>
    <property type="evidence" value="ECO:0007669"/>
    <property type="project" value="UniProtKB-EC"/>
</dbReference>
<dbReference type="PANTHER" id="PTHR22604:SF115">
    <property type="entry name" value="DIHYDRODIOL DEHYDROGENASE, PUTATIVE (AFU_ORTHOLOGUE AFUA_1G07520)-RELATED"/>
    <property type="match status" value="1"/>
</dbReference>
<name>A0A0D2KD26_9EURO</name>
<proteinExistence type="inferred from homology"/>
<dbReference type="Pfam" id="PF01408">
    <property type="entry name" value="GFO_IDH_MocA"/>
    <property type="match status" value="1"/>
</dbReference>
<keyword evidence="9" id="KW-1185">Reference proteome</keyword>
<dbReference type="SUPFAM" id="SSF55347">
    <property type="entry name" value="Glyceraldehyde-3-phosphate dehydrogenase-like, C-terminal domain"/>
    <property type="match status" value="1"/>
</dbReference>
<evidence type="ECO:0000256" key="1">
    <source>
        <dbReference type="ARBA" id="ARBA00010928"/>
    </source>
</evidence>
<dbReference type="SUPFAM" id="SSF51735">
    <property type="entry name" value="NAD(P)-binding Rossmann-fold domains"/>
    <property type="match status" value="1"/>
</dbReference>
<dbReference type="InterPro" id="IPR050984">
    <property type="entry name" value="Gfo/Idh/MocA_domain"/>
</dbReference>
<reference evidence="8 9" key="1">
    <citation type="submission" date="2015-01" db="EMBL/GenBank/DDBJ databases">
        <title>The Genome Sequence of Fonsecaea multimorphosa CBS 102226.</title>
        <authorList>
            <consortium name="The Broad Institute Genomics Platform"/>
            <person name="Cuomo C."/>
            <person name="de Hoog S."/>
            <person name="Gorbushina A."/>
            <person name="Stielow B."/>
            <person name="Teixiera M."/>
            <person name="Abouelleil A."/>
            <person name="Chapman S.B."/>
            <person name="Priest M."/>
            <person name="Young S.K."/>
            <person name="Wortman J."/>
            <person name="Nusbaum C."/>
            <person name="Birren B."/>
        </authorList>
    </citation>
    <scope>NUCLEOTIDE SEQUENCE [LARGE SCALE GENOMIC DNA]</scope>
    <source>
        <strain evidence="8 9">CBS 102226</strain>
    </source>
</reference>
<feature type="domain" description="Gfo/Idh/MocA-like oxidoreductase N-terminal" evidence="6">
    <location>
        <begin position="34"/>
        <end position="133"/>
    </location>
</feature>
<dbReference type="GeneID" id="27708408"/>
<feature type="domain" description="GFO/IDH/MocA-like oxidoreductase" evidence="7">
    <location>
        <begin position="146"/>
        <end position="283"/>
    </location>
</feature>
<dbReference type="Proteomes" id="UP000053411">
    <property type="component" value="Unassembled WGS sequence"/>
</dbReference>
<evidence type="ECO:0000256" key="5">
    <source>
        <dbReference type="ARBA" id="ARBA00049233"/>
    </source>
</evidence>
<evidence type="ECO:0000256" key="3">
    <source>
        <dbReference type="ARBA" id="ARBA00038984"/>
    </source>
</evidence>
<comment type="catalytic activity">
    <reaction evidence="5">
        <text>D-xylose + NADP(+) = D-xylono-1,5-lactone + NADPH + H(+)</text>
        <dbReference type="Rhea" id="RHEA:22000"/>
        <dbReference type="ChEBI" id="CHEBI:15378"/>
        <dbReference type="ChEBI" id="CHEBI:15867"/>
        <dbReference type="ChEBI" id="CHEBI:53455"/>
        <dbReference type="ChEBI" id="CHEBI:57783"/>
        <dbReference type="ChEBI" id="CHEBI:58349"/>
        <dbReference type="EC" id="1.1.1.179"/>
    </reaction>
</comment>
<evidence type="ECO:0000259" key="6">
    <source>
        <dbReference type="Pfam" id="PF01408"/>
    </source>
</evidence>
<dbReference type="AlphaFoldDB" id="A0A0D2KD26"/>
<evidence type="ECO:0000313" key="8">
    <source>
        <dbReference type="EMBL" id="KIY01110.1"/>
    </source>
</evidence>
<dbReference type="GO" id="GO:0000166">
    <property type="term" value="F:nucleotide binding"/>
    <property type="evidence" value="ECO:0007669"/>
    <property type="project" value="InterPro"/>
</dbReference>
<dbReference type="Gene3D" id="3.30.360.10">
    <property type="entry name" value="Dihydrodipicolinate Reductase, domain 2"/>
    <property type="match status" value="1"/>
</dbReference>
<dbReference type="OrthoDB" id="2129491at2759"/>